<name>A0ABQ0KRI8_MYCNV</name>
<evidence type="ECO:0000313" key="3">
    <source>
        <dbReference type="Proteomes" id="UP000069773"/>
    </source>
</evidence>
<gene>
    <name evidence="2" type="ORF">RMCN_4867</name>
</gene>
<organism evidence="2 3">
    <name type="scientific">Mycolicibacterium novocastrense</name>
    <name type="common">Mycobacterium novocastrense</name>
    <dbReference type="NCBI Taxonomy" id="59813"/>
    <lineage>
        <taxon>Bacteria</taxon>
        <taxon>Bacillati</taxon>
        <taxon>Actinomycetota</taxon>
        <taxon>Actinomycetes</taxon>
        <taxon>Mycobacteriales</taxon>
        <taxon>Mycobacteriaceae</taxon>
        <taxon>Mycolicibacterium</taxon>
    </lineage>
</organism>
<keyword evidence="3" id="KW-1185">Reference proteome</keyword>
<proteinExistence type="predicted"/>
<protein>
    <submittedName>
        <fullName evidence="2">Uncharacterized protein</fullName>
    </submittedName>
</protein>
<feature type="compositionally biased region" description="Low complexity" evidence="1">
    <location>
        <begin position="55"/>
        <end position="92"/>
    </location>
</feature>
<reference evidence="2 3" key="1">
    <citation type="journal article" date="2016" name="Genome Announc.">
        <title>Draft Genome Sequences of Five Rapidly Growing Mycobacterium Species, M. thermoresistibile, M. fortuitum subsp. acetamidolyticum, M. canariasense, M. brisbanense, and M. novocastrense.</title>
        <authorList>
            <person name="Katahira K."/>
            <person name="Ogura Y."/>
            <person name="Gotoh Y."/>
            <person name="Hayashi T."/>
        </authorList>
    </citation>
    <scope>NUCLEOTIDE SEQUENCE [LARGE SCALE GENOMIC DNA]</scope>
    <source>
        <strain evidence="2 3">JCM18114</strain>
    </source>
</reference>
<evidence type="ECO:0000313" key="2">
    <source>
        <dbReference type="EMBL" id="GAT11734.1"/>
    </source>
</evidence>
<sequence length="92" mass="9109">MIAPTGQTEIEVNTKQVKLLSAAVGTSALLAMGAFSVASTTAAQDDEPPVTPGPVTTSEITTGETVTDSKAPETPTTSVATPPVTAEPAPTG</sequence>
<feature type="region of interest" description="Disordered" evidence="1">
    <location>
        <begin position="41"/>
        <end position="92"/>
    </location>
</feature>
<dbReference type="EMBL" id="BCTA01000072">
    <property type="protein sequence ID" value="GAT11734.1"/>
    <property type="molecule type" value="Genomic_DNA"/>
</dbReference>
<comment type="caution">
    <text evidence="2">The sequence shown here is derived from an EMBL/GenBank/DDBJ whole genome shotgun (WGS) entry which is preliminary data.</text>
</comment>
<evidence type="ECO:0000256" key="1">
    <source>
        <dbReference type="SAM" id="MobiDB-lite"/>
    </source>
</evidence>
<accession>A0ABQ0KRI8</accession>
<dbReference type="Proteomes" id="UP000069773">
    <property type="component" value="Unassembled WGS sequence"/>
</dbReference>